<protein>
    <submittedName>
        <fullName evidence="1">Gamma carbonic anhydrase family protein</fullName>
    </submittedName>
</protein>
<dbReference type="InterPro" id="IPR047324">
    <property type="entry name" value="LbH_gamma_CA-like"/>
</dbReference>
<proteinExistence type="predicted"/>
<organism evidence="1 2">
    <name type="scientific">Pelotomaculum isophthalicicum JI</name>
    <dbReference type="NCBI Taxonomy" id="947010"/>
    <lineage>
        <taxon>Bacteria</taxon>
        <taxon>Bacillati</taxon>
        <taxon>Bacillota</taxon>
        <taxon>Clostridia</taxon>
        <taxon>Eubacteriales</taxon>
        <taxon>Desulfotomaculaceae</taxon>
        <taxon>Pelotomaculum</taxon>
    </lineage>
</organism>
<dbReference type="SUPFAM" id="SSF51161">
    <property type="entry name" value="Trimeric LpxA-like enzymes"/>
    <property type="match status" value="1"/>
</dbReference>
<dbReference type="InterPro" id="IPR011004">
    <property type="entry name" value="Trimer_LpxA-like_sf"/>
</dbReference>
<reference evidence="1" key="1">
    <citation type="submission" date="2022-02" db="EMBL/GenBank/DDBJ databases">
        <authorList>
            <person name="Leng L."/>
        </authorList>
    </citation>
    <scope>NUCLEOTIDE SEQUENCE</scope>
    <source>
        <strain evidence="1">JI</strain>
    </source>
</reference>
<dbReference type="CDD" id="cd04645">
    <property type="entry name" value="LbH_gamma_CA_like"/>
    <property type="match status" value="1"/>
</dbReference>
<dbReference type="PANTHER" id="PTHR13061:SF29">
    <property type="entry name" value="GAMMA CARBONIC ANHYDRASE-LIKE 1, MITOCHONDRIAL-RELATED"/>
    <property type="match status" value="1"/>
</dbReference>
<sequence length="183" mass="19746">MPLYRFAGRMPVVSERSYVSEAAVLIGDIRIGDDCYIGPGAILRGDHGTIEVGLGTAVEEGVIVHAFSGSVCRIGKSVTVGHGAVVHAENIEDYAVIGMGAILSLHVKIGFWTIVAEGCVVKNRQIVPGGVVVAGNPAKIVRDVEDKDRKFWLWGKQLYVDLAHQYLREGMELVEKDCGMPKS</sequence>
<accession>A0A9X4H467</accession>
<evidence type="ECO:0000313" key="1">
    <source>
        <dbReference type="EMBL" id="MDF9408508.1"/>
    </source>
</evidence>
<dbReference type="InterPro" id="IPR050484">
    <property type="entry name" value="Transf_Hexapept/Carb_Anhydrase"/>
</dbReference>
<keyword evidence="2" id="KW-1185">Reference proteome</keyword>
<dbReference type="RefSeq" id="WP_277443835.1">
    <property type="nucleotide sequence ID" value="NZ_JAKOAV010000015.1"/>
</dbReference>
<comment type="caution">
    <text evidence="1">The sequence shown here is derived from an EMBL/GenBank/DDBJ whole genome shotgun (WGS) entry which is preliminary data.</text>
</comment>
<evidence type="ECO:0000313" key="2">
    <source>
        <dbReference type="Proteomes" id="UP001154312"/>
    </source>
</evidence>
<gene>
    <name evidence="1" type="ORF">L7E55_09080</name>
</gene>
<dbReference type="Gene3D" id="2.160.10.10">
    <property type="entry name" value="Hexapeptide repeat proteins"/>
    <property type="match status" value="1"/>
</dbReference>
<dbReference type="EMBL" id="JAKOAV010000015">
    <property type="protein sequence ID" value="MDF9408508.1"/>
    <property type="molecule type" value="Genomic_DNA"/>
</dbReference>
<dbReference type="PANTHER" id="PTHR13061">
    <property type="entry name" value="DYNACTIN SUBUNIT P25"/>
    <property type="match status" value="1"/>
</dbReference>
<dbReference type="AlphaFoldDB" id="A0A9X4H467"/>
<name>A0A9X4H467_9FIRM</name>
<dbReference type="Proteomes" id="UP001154312">
    <property type="component" value="Unassembled WGS sequence"/>
</dbReference>